<comment type="caution">
    <text evidence="4">The sequence shown here is derived from an EMBL/GenBank/DDBJ whole genome shotgun (WGS) entry which is preliminary data.</text>
</comment>
<keyword evidence="2" id="KW-1133">Transmembrane helix</keyword>
<dbReference type="PANTHER" id="PTHR21229">
    <property type="entry name" value="LUNG SEVEN TRANSMEMBRANE RECEPTOR"/>
    <property type="match status" value="1"/>
</dbReference>
<keyword evidence="3" id="KW-0732">Signal</keyword>
<evidence type="ECO:0000256" key="3">
    <source>
        <dbReference type="SAM" id="SignalP"/>
    </source>
</evidence>
<keyword evidence="2" id="KW-0472">Membrane</keyword>
<dbReference type="PANTHER" id="PTHR21229:SF2">
    <property type="entry name" value="RE59932P"/>
    <property type="match status" value="1"/>
</dbReference>
<evidence type="ECO:0008006" key="7">
    <source>
        <dbReference type="Google" id="ProtNLM"/>
    </source>
</evidence>
<dbReference type="InterPro" id="IPR009637">
    <property type="entry name" value="GPR107/GPR108-like"/>
</dbReference>
<dbReference type="EMBL" id="WSZM01000083">
    <property type="protein sequence ID" value="KAF4043547.1"/>
    <property type="molecule type" value="Genomic_DNA"/>
</dbReference>
<evidence type="ECO:0000313" key="6">
    <source>
        <dbReference type="Proteomes" id="UP000602510"/>
    </source>
</evidence>
<evidence type="ECO:0000313" key="4">
    <source>
        <dbReference type="EMBL" id="KAF4043547.1"/>
    </source>
</evidence>
<evidence type="ECO:0000256" key="1">
    <source>
        <dbReference type="SAM" id="MobiDB-lite"/>
    </source>
</evidence>
<feature type="compositionally biased region" description="Polar residues" evidence="1">
    <location>
        <begin position="623"/>
        <end position="633"/>
    </location>
</feature>
<dbReference type="GO" id="GO:0016020">
    <property type="term" value="C:membrane"/>
    <property type="evidence" value="ECO:0007669"/>
    <property type="project" value="InterPro"/>
</dbReference>
<protein>
    <recommendedName>
        <fullName evidence="7">Transmembrane protein</fullName>
    </recommendedName>
</protein>
<organism evidence="4 6">
    <name type="scientific">Phytophthora infestans</name>
    <name type="common">Potato late blight agent</name>
    <name type="synonym">Botrytis infestans</name>
    <dbReference type="NCBI Taxonomy" id="4787"/>
    <lineage>
        <taxon>Eukaryota</taxon>
        <taxon>Sar</taxon>
        <taxon>Stramenopiles</taxon>
        <taxon>Oomycota</taxon>
        <taxon>Peronosporomycetes</taxon>
        <taxon>Peronosporales</taxon>
        <taxon>Peronosporaceae</taxon>
        <taxon>Phytophthora</taxon>
    </lineage>
</organism>
<sequence length="633" mass="69586">MASRRPPCNRSKQRALCSPHLYSALVLLLLASSSSISQADVTAPYISTPLSSSNDPDYYYQVAVESYASRLQYLAEYELGDDGTFEIALSILLAIAVPKADEGRDMLYLLVCNADAAKTFLDLPAASNDTSVPSYCAMPNRTLDYYCQSVPLDDESPDDYVYQSLKVVSGSMAELSPPPYSLFSRENADGDSKASKSSSSNVVFFLDSCETLGGQNGILRSCLSRPPRSRSNGRGSQDDTSCFYCPPNYPTSYTREISADAEREGCKTSPPLPPTIRGTVSMNLCTAQGNCLGKATRSRSTFFGLTALAWAVTSFVWIVHIRSAARDAVVELQTKMKLVPVTQTLHSIAYFADLSSEHKLVGTARSLVHNIAILAQLVAFAVFAEVVVVIAKGWKITRPALLPREIQWIRVVTLSWAASFAVLKHAGDKQLAVVIVWGLSWACVVFMIWYNSAYNLNMLKYQLAMVRQLDLDPQLTPVHTKFMLFRRFRALLAAYIFLSCFLGVVGLVKDATHQSSEWTSLLGDEGLTFFLFVSLGYTFRCRRFGRLLRVPNTTVPQPDGGTNQSVDQNSVHPASILPEPTSLESAEASKRKRTIFVLNPDHAPSLATTIEPSEHVVRPNPLPKSTVTPENTT</sequence>
<dbReference type="Proteomes" id="UP000704712">
    <property type="component" value="Unassembled WGS sequence"/>
</dbReference>
<keyword evidence="2" id="KW-0812">Transmembrane</keyword>
<feature type="chain" id="PRO_5036239715" description="Transmembrane protein" evidence="3">
    <location>
        <begin position="40"/>
        <end position="633"/>
    </location>
</feature>
<dbReference type="AlphaFoldDB" id="A0A833SYT2"/>
<feature type="transmembrane region" description="Helical" evidence="2">
    <location>
        <begin position="490"/>
        <end position="508"/>
    </location>
</feature>
<feature type="transmembrane region" description="Helical" evidence="2">
    <location>
        <begin position="431"/>
        <end position="450"/>
    </location>
</feature>
<evidence type="ECO:0000313" key="5">
    <source>
        <dbReference type="EMBL" id="KAF4149415.1"/>
    </source>
</evidence>
<dbReference type="EMBL" id="JAACNO010000176">
    <property type="protein sequence ID" value="KAF4149415.1"/>
    <property type="molecule type" value="Genomic_DNA"/>
</dbReference>
<reference evidence="4" key="1">
    <citation type="submission" date="2020-04" db="EMBL/GenBank/DDBJ databases">
        <title>Hybrid Assembly of Korean Phytophthora infestans isolates.</title>
        <authorList>
            <person name="Prokchorchik M."/>
            <person name="Lee Y."/>
            <person name="Seo J."/>
            <person name="Cho J.-H."/>
            <person name="Park Y.-E."/>
            <person name="Jang D.-C."/>
            <person name="Im J.-S."/>
            <person name="Choi J.-G."/>
            <person name="Park H.-J."/>
            <person name="Lee G.-B."/>
            <person name="Lee Y.-G."/>
            <person name="Hong S.-Y."/>
            <person name="Cho K."/>
            <person name="Sohn K.H."/>
        </authorList>
    </citation>
    <scope>NUCLEOTIDE SEQUENCE</scope>
    <source>
        <strain evidence="4">KR_1_A1</strain>
        <strain evidence="5">KR_2_A2</strain>
    </source>
</reference>
<feature type="transmembrane region" description="Helical" evidence="2">
    <location>
        <begin position="406"/>
        <end position="425"/>
    </location>
</feature>
<dbReference type="Proteomes" id="UP000602510">
    <property type="component" value="Unassembled WGS sequence"/>
</dbReference>
<feature type="region of interest" description="Disordered" evidence="1">
    <location>
        <begin position="552"/>
        <end position="585"/>
    </location>
</feature>
<evidence type="ECO:0000256" key="2">
    <source>
        <dbReference type="SAM" id="Phobius"/>
    </source>
</evidence>
<feature type="transmembrane region" description="Helical" evidence="2">
    <location>
        <begin position="373"/>
        <end position="394"/>
    </location>
</feature>
<feature type="region of interest" description="Disordered" evidence="1">
    <location>
        <begin position="605"/>
        <end position="633"/>
    </location>
</feature>
<dbReference type="GO" id="GO:0005794">
    <property type="term" value="C:Golgi apparatus"/>
    <property type="evidence" value="ECO:0007669"/>
    <property type="project" value="TreeGrafter"/>
</dbReference>
<proteinExistence type="predicted"/>
<accession>A0A833SYT2</accession>
<name>A0A833SYT2_PHYIN</name>
<feature type="compositionally biased region" description="Polar residues" evidence="1">
    <location>
        <begin position="552"/>
        <end position="572"/>
    </location>
</feature>
<feature type="signal peptide" evidence="3">
    <location>
        <begin position="1"/>
        <end position="39"/>
    </location>
</feature>
<gene>
    <name evidence="4" type="ORF">GN244_ATG04158</name>
    <name evidence="5" type="ORF">GN958_ATG01387</name>
</gene>
<feature type="transmembrane region" description="Helical" evidence="2">
    <location>
        <begin position="520"/>
        <end position="539"/>
    </location>
</feature>
<keyword evidence="6" id="KW-1185">Reference proteome</keyword>